<evidence type="ECO:0000256" key="1">
    <source>
        <dbReference type="SAM" id="Coils"/>
    </source>
</evidence>
<proteinExistence type="predicted"/>
<dbReference type="NCBIfam" id="NF045662">
    <property type="entry name" value="DVU0298_fam"/>
    <property type="match status" value="1"/>
</dbReference>
<dbReference type="SUPFAM" id="SSF48371">
    <property type="entry name" value="ARM repeat"/>
    <property type="match status" value="1"/>
</dbReference>
<dbReference type="Proteomes" id="UP000235731">
    <property type="component" value="Unassembled WGS sequence"/>
</dbReference>
<gene>
    <name evidence="2" type="ORF">C0197_06185</name>
</gene>
<feature type="coiled-coil region" evidence="1">
    <location>
        <begin position="119"/>
        <end position="161"/>
    </location>
</feature>
<dbReference type="InterPro" id="IPR016024">
    <property type="entry name" value="ARM-type_fold"/>
</dbReference>
<reference evidence="2 3" key="1">
    <citation type="submission" date="2018-01" db="EMBL/GenBank/DDBJ databases">
        <title>Metagenomic assembled genomes from two thermal pools in the Uzon Caldera, Kamchatka, Russia.</title>
        <authorList>
            <person name="Wilkins L."/>
            <person name="Ettinger C."/>
        </authorList>
    </citation>
    <scope>NUCLEOTIDE SEQUENCE [LARGE SCALE GENOMIC DNA]</scope>
    <source>
        <strain evidence="2">ZAV-15</strain>
    </source>
</reference>
<evidence type="ECO:0008006" key="4">
    <source>
        <dbReference type="Google" id="ProtNLM"/>
    </source>
</evidence>
<dbReference type="AlphaFoldDB" id="A0A2N7PIC0"/>
<dbReference type="InterPro" id="IPR054701">
    <property type="entry name" value="DVU0298-like"/>
</dbReference>
<evidence type="ECO:0000313" key="2">
    <source>
        <dbReference type="EMBL" id="PMP61107.1"/>
    </source>
</evidence>
<accession>A0A2N7PIC0</accession>
<evidence type="ECO:0000313" key="3">
    <source>
        <dbReference type="Proteomes" id="UP000235731"/>
    </source>
</evidence>
<dbReference type="EMBL" id="PNIE01000093">
    <property type="protein sequence ID" value="PMP61107.1"/>
    <property type="molecule type" value="Genomic_DNA"/>
</dbReference>
<protein>
    <recommendedName>
        <fullName evidence="4">PBS lyase</fullName>
    </recommendedName>
</protein>
<name>A0A2N7PIC0_9BACT</name>
<organism evidence="2 3">
    <name type="scientific">Caldimicrobium thiodismutans</name>
    <dbReference type="NCBI Taxonomy" id="1653476"/>
    <lineage>
        <taxon>Bacteria</taxon>
        <taxon>Pseudomonadati</taxon>
        <taxon>Thermodesulfobacteriota</taxon>
        <taxon>Thermodesulfobacteria</taxon>
        <taxon>Thermodesulfobacteriales</taxon>
        <taxon>Thermodesulfobacteriaceae</taxon>
        <taxon>Caldimicrobium</taxon>
    </lineage>
</organism>
<comment type="caution">
    <text evidence="2">The sequence shown here is derived from an EMBL/GenBank/DDBJ whole genome shotgun (WGS) entry which is preliminary data.</text>
</comment>
<keyword evidence="1" id="KW-0175">Coiled coil</keyword>
<sequence length="367" mass="42404">MKNFFMKLKIPKTPQCPFCEKPISKPAYLPVGFSGYEAGVCECGAVYVVDETGFSRGAVFLEALFIACGGDLELALNLIPEEDYQEIWLENYDPITHTIPGEPLYEGRKIKGALCFIKLAEDLEELKAKERERSLVKEEKMKLEEENLKKYKKRLLRKEVEELLIENRFSDLLAYVLAEPLNLNVVQKVLYHPEESLRKKGAYLLGQIARNLYQREPQKVLDLIKRLLYASADSAASPWGALEAVGEIIRETENSYSNFVKNLFGFLKFPEYEISTLYALMRIAEKNPKAIKKAPYLRLLNLFPKTEALSQALILKIFISLKGIELLSYKTFLKKKILSLFNYETFAYQELSLENLWNQYEEIFKKE</sequence>